<dbReference type="Gene3D" id="1.25.40.420">
    <property type="match status" value="1"/>
</dbReference>
<keyword evidence="4" id="KW-1185">Reference proteome</keyword>
<dbReference type="Proteomes" id="UP000323011">
    <property type="component" value="Unassembled WGS sequence"/>
</dbReference>
<proteinExistence type="predicted"/>
<feature type="compositionally biased region" description="Acidic residues" evidence="1">
    <location>
        <begin position="470"/>
        <end position="488"/>
    </location>
</feature>
<dbReference type="InterPro" id="IPR011333">
    <property type="entry name" value="SKP1/BTB/POZ_sf"/>
</dbReference>
<feature type="compositionally biased region" description="Gly residues" evidence="1">
    <location>
        <begin position="421"/>
        <end position="432"/>
    </location>
</feature>
<dbReference type="Pfam" id="PF00651">
    <property type="entry name" value="BTB"/>
    <property type="match status" value="1"/>
</dbReference>
<dbReference type="Gene3D" id="3.30.710.10">
    <property type="entry name" value="Potassium Channel Kv1.1, Chain A"/>
    <property type="match status" value="1"/>
</dbReference>
<feature type="region of interest" description="Disordered" evidence="1">
    <location>
        <begin position="164"/>
        <end position="200"/>
    </location>
</feature>
<dbReference type="EMBL" id="VLTN01000074">
    <property type="protein sequence ID" value="KAA0146977.1"/>
    <property type="molecule type" value="Genomic_DNA"/>
</dbReference>
<dbReference type="InterPro" id="IPR000210">
    <property type="entry name" value="BTB/POZ_dom"/>
</dbReference>
<evidence type="ECO:0000256" key="1">
    <source>
        <dbReference type="SAM" id="MobiDB-lite"/>
    </source>
</evidence>
<organism evidence="3 4">
    <name type="scientific">Cafeteria roenbergensis</name>
    <name type="common">Marine flagellate</name>
    <dbReference type="NCBI Taxonomy" id="33653"/>
    <lineage>
        <taxon>Eukaryota</taxon>
        <taxon>Sar</taxon>
        <taxon>Stramenopiles</taxon>
        <taxon>Bigyra</taxon>
        <taxon>Opalozoa</taxon>
        <taxon>Bicosoecida</taxon>
        <taxon>Cafeteriaceae</taxon>
        <taxon>Cafeteria</taxon>
    </lineage>
</organism>
<dbReference type="PANTHER" id="PTHR24413">
    <property type="entry name" value="SPECKLE-TYPE POZ PROTEIN"/>
    <property type="match status" value="1"/>
</dbReference>
<dbReference type="PROSITE" id="PS50097">
    <property type="entry name" value="BTB"/>
    <property type="match status" value="1"/>
</dbReference>
<feature type="compositionally biased region" description="Gly residues" evidence="1">
    <location>
        <begin position="188"/>
        <end position="198"/>
    </location>
</feature>
<accession>A0A5A8C2U2</accession>
<evidence type="ECO:0000313" key="4">
    <source>
        <dbReference type="Proteomes" id="UP000323011"/>
    </source>
</evidence>
<reference evidence="3 4" key="1">
    <citation type="submission" date="2019-07" db="EMBL/GenBank/DDBJ databases">
        <title>Genomes of Cafeteria roenbergensis.</title>
        <authorList>
            <person name="Fischer M.G."/>
            <person name="Hackl T."/>
            <person name="Roman M."/>
        </authorList>
    </citation>
    <scope>NUCLEOTIDE SEQUENCE [LARGE SCALE GENOMIC DNA]</scope>
    <source>
        <strain evidence="3 4">BVI</strain>
    </source>
</reference>
<feature type="region of interest" description="Disordered" evidence="1">
    <location>
        <begin position="419"/>
        <end position="506"/>
    </location>
</feature>
<feature type="domain" description="BTB" evidence="2">
    <location>
        <begin position="691"/>
        <end position="760"/>
    </location>
</feature>
<dbReference type="AlphaFoldDB" id="A0A5A8C2U2"/>
<sequence length="867" mass="90394">MCREEGGPVMLVHGGMGNRFFFSDIGVMSVQLTGSHGGSHGYSGVTARWHPSSCRGALLPHQFGHRATAIGRRSVAFLAGATTTGNSVAVTLGSLQRVTTVADALVHEVGGLAHPRLHYLLTLSSVSVMPSLTCPPAMRAGLVTVPSATRSPGVDAQLIVFGGQNWAPSEPRPPSAGGDDDGVDDGGAIEGGGGGGGTAEAVAAGQAFGEDDGGFAALDANRATETRSDANIHRFSIKTAPQSERLFAEQMASVVVGPLLDVQSGPRLLPASLTEHRSLATAWPADVRLAGHHPNITGAPHAAPAAKPSLSQLMSQAAARGPRAELELFRACIAALQRWTTSPAAAAAARVRGADTALVPLMTRLLSEAIGGLGLEALRTAVGIDGALQQLAGMFPGGADFVESPQFADDAREVLEQSGAGRAGAGRAGDGRAGAENGVDDDSNNENNDDDDEDEDDSDDDDAGSVSGGELDDLADWSDDDADADADDSTAVAAAPSLPPQTLGRSRNYSHWARSAVAGLMALPEKWLCRMPATIGRWSLDNARMLVGNPVSRKWQGAVALASLDGLWALPVGPPLDGNRRAARAAAGVVVQRLRALVRAYQARDAAAPLAVAAADPAGAARDSDMPEMEGLAAGMWDVPLTWHGDETGDAPRSVTVPPSSLATDLSALLLAEQDEGCGPVPADLFRRRTADVWLESLVDGTRVAAHRFVLATRSARFRRVLTSSMREAHSDVISIPDVDGETLRRLVEFLYTDGIASTTGPQQAMDLLVASNAGSEDRLSRLCEACIAGFLDVDNATALFEFADHHSCTDLRAAALSHIIAHFKTVAELPEFENLAEPLREEILRVWRSVRHAFAAEAAAAAAATH</sequence>
<dbReference type="SUPFAM" id="SSF54695">
    <property type="entry name" value="POZ domain"/>
    <property type="match status" value="1"/>
</dbReference>
<evidence type="ECO:0000259" key="2">
    <source>
        <dbReference type="PROSITE" id="PS50097"/>
    </source>
</evidence>
<dbReference type="SMART" id="SM00225">
    <property type="entry name" value="BTB"/>
    <property type="match status" value="1"/>
</dbReference>
<protein>
    <recommendedName>
        <fullName evidence="2">BTB domain-containing protein</fullName>
    </recommendedName>
</protein>
<dbReference type="InterPro" id="IPR011705">
    <property type="entry name" value="BACK"/>
</dbReference>
<dbReference type="Pfam" id="PF07707">
    <property type="entry name" value="BACK"/>
    <property type="match status" value="1"/>
</dbReference>
<comment type="caution">
    <text evidence="3">The sequence shown here is derived from an EMBL/GenBank/DDBJ whole genome shotgun (WGS) entry which is preliminary data.</text>
</comment>
<name>A0A5A8C2U2_CAFRO</name>
<evidence type="ECO:0000313" key="3">
    <source>
        <dbReference type="EMBL" id="KAA0146977.1"/>
    </source>
</evidence>
<gene>
    <name evidence="3" type="ORF">FNF29_07714</name>
</gene>
<feature type="compositionally biased region" description="Acidic residues" evidence="1">
    <location>
        <begin position="438"/>
        <end position="463"/>
    </location>
</feature>
<dbReference type="CDD" id="cd14733">
    <property type="entry name" value="BACK"/>
    <property type="match status" value="1"/>
</dbReference>